<evidence type="ECO:0000313" key="3">
    <source>
        <dbReference type="EMBL" id="KAK0599259.1"/>
    </source>
</evidence>
<dbReference type="EMBL" id="JAUESC010000003">
    <property type="protein sequence ID" value="KAK0599259.1"/>
    <property type="molecule type" value="Genomic_DNA"/>
</dbReference>
<feature type="compositionally biased region" description="Acidic residues" evidence="1">
    <location>
        <begin position="163"/>
        <end position="174"/>
    </location>
</feature>
<organism evidence="3 4">
    <name type="scientific">Acer saccharum</name>
    <name type="common">Sugar maple</name>
    <dbReference type="NCBI Taxonomy" id="4024"/>
    <lineage>
        <taxon>Eukaryota</taxon>
        <taxon>Viridiplantae</taxon>
        <taxon>Streptophyta</taxon>
        <taxon>Embryophyta</taxon>
        <taxon>Tracheophyta</taxon>
        <taxon>Spermatophyta</taxon>
        <taxon>Magnoliopsida</taxon>
        <taxon>eudicotyledons</taxon>
        <taxon>Gunneridae</taxon>
        <taxon>Pentapetalae</taxon>
        <taxon>rosids</taxon>
        <taxon>malvids</taxon>
        <taxon>Sapindales</taxon>
        <taxon>Sapindaceae</taxon>
        <taxon>Hippocastanoideae</taxon>
        <taxon>Acereae</taxon>
        <taxon>Acer</taxon>
    </lineage>
</organism>
<feature type="compositionally biased region" description="Basic and acidic residues" evidence="1">
    <location>
        <begin position="119"/>
        <end position="139"/>
    </location>
</feature>
<dbReference type="InterPro" id="IPR058594">
    <property type="entry name" value="PB1-like_dom_pln"/>
</dbReference>
<reference evidence="3" key="1">
    <citation type="journal article" date="2022" name="Plant J.">
        <title>Strategies of tolerance reflected in two North American maple genomes.</title>
        <authorList>
            <person name="McEvoy S.L."/>
            <person name="Sezen U.U."/>
            <person name="Trouern-Trend A."/>
            <person name="McMahon S.M."/>
            <person name="Schaberg P.G."/>
            <person name="Yang J."/>
            <person name="Wegrzyn J.L."/>
            <person name="Swenson N.G."/>
        </authorList>
    </citation>
    <scope>NUCLEOTIDE SEQUENCE</scope>
    <source>
        <strain evidence="3">NS2018</strain>
    </source>
</reference>
<gene>
    <name evidence="3" type="ORF">LWI29_003682</name>
</gene>
<name>A0AA39VUD8_ACESA</name>
<proteinExistence type="predicted"/>
<comment type="caution">
    <text evidence="3">The sequence shown here is derived from an EMBL/GenBank/DDBJ whole genome shotgun (WGS) entry which is preliminary data.</text>
</comment>
<keyword evidence="4" id="KW-1185">Reference proteome</keyword>
<reference evidence="3" key="2">
    <citation type="submission" date="2023-06" db="EMBL/GenBank/DDBJ databases">
        <authorList>
            <person name="Swenson N.G."/>
            <person name="Wegrzyn J.L."/>
            <person name="Mcevoy S.L."/>
        </authorList>
    </citation>
    <scope>NUCLEOTIDE SEQUENCE</scope>
    <source>
        <strain evidence="3">NS2018</strain>
        <tissue evidence="3">Leaf</tissue>
    </source>
</reference>
<protein>
    <recommendedName>
        <fullName evidence="2">PB1-like domain-containing protein</fullName>
    </recommendedName>
</protein>
<feature type="compositionally biased region" description="Basic and acidic residues" evidence="1">
    <location>
        <begin position="151"/>
        <end position="162"/>
    </location>
</feature>
<evidence type="ECO:0000259" key="2">
    <source>
        <dbReference type="Pfam" id="PF26130"/>
    </source>
</evidence>
<evidence type="ECO:0000313" key="4">
    <source>
        <dbReference type="Proteomes" id="UP001168877"/>
    </source>
</evidence>
<dbReference type="Pfam" id="PF26130">
    <property type="entry name" value="PB1-like"/>
    <property type="match status" value="1"/>
</dbReference>
<dbReference type="AlphaFoldDB" id="A0AA39VUD8"/>
<accession>A0AA39VUD8</accession>
<evidence type="ECO:0000256" key="1">
    <source>
        <dbReference type="SAM" id="MobiDB-lite"/>
    </source>
</evidence>
<feature type="region of interest" description="Disordered" evidence="1">
    <location>
        <begin position="119"/>
        <end position="180"/>
    </location>
</feature>
<feature type="domain" description="PB1-like" evidence="2">
    <location>
        <begin position="22"/>
        <end position="71"/>
    </location>
</feature>
<sequence length="180" mass="20563">MVVSRKPDEQHPQYDPNDFENYLIFRVHHGGEFDSKMVNYIEGSEYFYDYVTLDELSMLDIEDIAIELGYSLHMDRIPHNRVLNLYIQHVLSLNVVIGKELILFRVCDRPGDGVCDGPDEVRNGRSDKGVCDGPDKVGDLPDEVGNGISRVTDRAVEKAADKENDELVETDYEQEEKLLN</sequence>
<dbReference type="Proteomes" id="UP001168877">
    <property type="component" value="Unassembled WGS sequence"/>
</dbReference>